<evidence type="ECO:0000259" key="14">
    <source>
        <dbReference type="Pfam" id="PF15508"/>
    </source>
</evidence>
<dbReference type="PIRSF" id="PIRSF017632">
    <property type="entry name" value="Acid_ceramidase-like"/>
    <property type="match status" value="1"/>
</dbReference>
<dbReference type="Gene3D" id="3.60.60.10">
    <property type="entry name" value="Penicillin V Acylase, Chain A"/>
    <property type="match status" value="1"/>
</dbReference>
<evidence type="ECO:0000256" key="8">
    <source>
        <dbReference type="ARBA" id="ARBA00038527"/>
    </source>
</evidence>
<evidence type="ECO:0000259" key="13">
    <source>
        <dbReference type="Pfam" id="PF02275"/>
    </source>
</evidence>
<evidence type="ECO:0000256" key="6">
    <source>
        <dbReference type="ARBA" id="ARBA00023145"/>
    </source>
</evidence>
<proteinExistence type="inferred from homology"/>
<evidence type="ECO:0000313" key="16">
    <source>
        <dbReference type="WBParaSite" id="jg9123"/>
    </source>
</evidence>
<dbReference type="GO" id="GO:0017064">
    <property type="term" value="F:fatty acid amide hydrolase activity"/>
    <property type="evidence" value="ECO:0007669"/>
    <property type="project" value="InterPro"/>
</dbReference>
<sequence>MPRRYRIDLDQRPEDRWDQVLQDYKTSIPLIIEQTKEIVPTRLQAPLFWIAEKLIGFFDDDYARELRGIAQKTNLPLGHVVGMNILYDITDFERKWFSDKTDSNKIPKQGCTSIVAEDSKGKIFHGRNLDYDMGSLLRNISIIADFTRNEEIVFSANTFVLYVGVLTGQRPNAFTVSMNARYSGGYWDNLFMELVTRFHRPISFEIRKTLENVVDFASAVTQLSSVHLIAPSYIITGGVKSGEGAVITRDRWASADVYYLNSTKGRWFLLETNFDHWKKSADPRRKLGNKYMNEVGQSRISADTMFAVLSKAPVMNNQTIFSTVMSADEPEISSKFILIPCKVG</sequence>
<comment type="subunit">
    <text evidence="8">Heterodimer of an alpha and a beta subunit, produced by autocatalytic cleavage.</text>
</comment>
<dbReference type="InterPro" id="IPR016699">
    <property type="entry name" value="Acid_ceramidase-like"/>
</dbReference>
<dbReference type="Proteomes" id="UP000887574">
    <property type="component" value="Unplaced"/>
</dbReference>
<comment type="pathway">
    <text evidence="1">Lipid metabolism; fatty acid metabolism.</text>
</comment>
<protein>
    <recommendedName>
        <fullName evidence="10">N-acylethanolamine-hydrolyzing acid amidase</fullName>
        <ecNumber evidence="9">3.5.1.60</ecNumber>
    </recommendedName>
</protein>
<accession>A0A915EST8</accession>
<dbReference type="Pfam" id="PF15508">
    <property type="entry name" value="NAAA-beta"/>
    <property type="match status" value="1"/>
</dbReference>
<evidence type="ECO:0000256" key="9">
    <source>
        <dbReference type="ARBA" id="ARBA00039046"/>
    </source>
</evidence>
<dbReference type="Pfam" id="PF02275">
    <property type="entry name" value="CBAH"/>
    <property type="match status" value="1"/>
</dbReference>
<keyword evidence="15" id="KW-1185">Reference proteome</keyword>
<dbReference type="WBParaSite" id="jg9123">
    <property type="protein sequence ID" value="jg9123"/>
    <property type="gene ID" value="jg9123"/>
</dbReference>
<evidence type="ECO:0000256" key="12">
    <source>
        <dbReference type="PIRSR" id="PIRSR017632-1"/>
    </source>
</evidence>
<evidence type="ECO:0000256" key="4">
    <source>
        <dbReference type="ARBA" id="ARBA00022801"/>
    </source>
</evidence>
<dbReference type="PANTHER" id="PTHR28583:SF4">
    <property type="entry name" value="N-ACYLETHANOLAMINE-HYDROLYZING ACID AMIDASE"/>
    <property type="match status" value="1"/>
</dbReference>
<comment type="similarity">
    <text evidence="2 11">Belongs to the acid ceramidase family.</text>
</comment>
<evidence type="ECO:0000256" key="10">
    <source>
        <dbReference type="ARBA" id="ARBA00040404"/>
    </source>
</evidence>
<evidence type="ECO:0000256" key="7">
    <source>
        <dbReference type="ARBA" id="ARBA00023180"/>
    </source>
</evidence>
<evidence type="ECO:0000256" key="2">
    <source>
        <dbReference type="ARBA" id="ARBA00005730"/>
    </source>
</evidence>
<dbReference type="FunFam" id="3.60.60.10:FF:000006">
    <property type="entry name" value="N-acylethanolamine-hydrolyzing acid amidase"/>
    <property type="match status" value="1"/>
</dbReference>
<evidence type="ECO:0000256" key="3">
    <source>
        <dbReference type="ARBA" id="ARBA00022729"/>
    </source>
</evidence>
<feature type="domain" description="Choloylglycine hydrolase/NAAA C-terminal" evidence="13">
    <location>
        <begin position="111"/>
        <end position="283"/>
    </location>
</feature>
<feature type="domain" description="Acid ceramidase N-terminal" evidence="14">
    <location>
        <begin position="2"/>
        <end position="58"/>
    </location>
</feature>
<dbReference type="EC" id="3.5.1.60" evidence="9"/>
<dbReference type="GO" id="GO:0047412">
    <property type="term" value="F:N-(long-chain-acyl)ethanolamine deacylase activity"/>
    <property type="evidence" value="ECO:0007669"/>
    <property type="project" value="UniProtKB-EC"/>
</dbReference>
<organism evidence="15 16">
    <name type="scientific">Ditylenchus dipsaci</name>
    <dbReference type="NCBI Taxonomy" id="166011"/>
    <lineage>
        <taxon>Eukaryota</taxon>
        <taxon>Metazoa</taxon>
        <taxon>Ecdysozoa</taxon>
        <taxon>Nematoda</taxon>
        <taxon>Chromadorea</taxon>
        <taxon>Rhabditida</taxon>
        <taxon>Tylenchina</taxon>
        <taxon>Tylenchomorpha</taxon>
        <taxon>Sphaerularioidea</taxon>
        <taxon>Anguinidae</taxon>
        <taxon>Anguininae</taxon>
        <taxon>Ditylenchus</taxon>
    </lineage>
</organism>
<dbReference type="InterPro" id="IPR029132">
    <property type="entry name" value="CBAH/NAAA_C"/>
</dbReference>
<dbReference type="CDD" id="cd01903">
    <property type="entry name" value="Ntn_AC_NAAA"/>
    <property type="match status" value="1"/>
</dbReference>
<evidence type="ECO:0000256" key="1">
    <source>
        <dbReference type="ARBA" id="ARBA00004872"/>
    </source>
</evidence>
<evidence type="ECO:0000256" key="5">
    <source>
        <dbReference type="ARBA" id="ARBA00023098"/>
    </source>
</evidence>
<dbReference type="PANTHER" id="PTHR28583">
    <property type="entry name" value="ACID AMIDASE"/>
    <property type="match status" value="1"/>
</dbReference>
<dbReference type="AlphaFoldDB" id="A0A915EST8"/>
<keyword evidence="3" id="KW-0732">Signal</keyword>
<keyword evidence="4 11" id="KW-0378">Hydrolase</keyword>
<dbReference type="GO" id="GO:0006631">
    <property type="term" value="P:fatty acid metabolic process"/>
    <property type="evidence" value="ECO:0007669"/>
    <property type="project" value="InterPro"/>
</dbReference>
<keyword evidence="6" id="KW-0865">Zymogen</keyword>
<feature type="active site" description="Nucleophile" evidence="12">
    <location>
        <position position="111"/>
    </location>
</feature>
<dbReference type="InterPro" id="IPR029130">
    <property type="entry name" value="Acid_ceramidase_N"/>
</dbReference>
<keyword evidence="7" id="KW-0325">Glycoprotein</keyword>
<evidence type="ECO:0000313" key="15">
    <source>
        <dbReference type="Proteomes" id="UP000887574"/>
    </source>
</evidence>
<evidence type="ECO:0000256" key="11">
    <source>
        <dbReference type="PIRNR" id="PIRNR017632"/>
    </source>
</evidence>
<dbReference type="GO" id="GO:0005764">
    <property type="term" value="C:lysosome"/>
    <property type="evidence" value="ECO:0007669"/>
    <property type="project" value="UniProtKB-UniRule"/>
</dbReference>
<keyword evidence="5 11" id="KW-0443">Lipid metabolism</keyword>
<name>A0A915EST8_9BILA</name>
<reference evidence="16" key="1">
    <citation type="submission" date="2022-11" db="UniProtKB">
        <authorList>
            <consortium name="WormBaseParasite"/>
        </authorList>
    </citation>
    <scope>IDENTIFICATION</scope>
</reference>